<sequence>MTRTPTAVDAVAEAHVLRVAELDPLEATSLGLPGHDDALPDLSPAGVAARADAARATLAELRRTAPADDVDEVTVAAMTERLGLEVELAEAGERDRELNVIDSPVQGLRDVFDLMPTATAADWQNVGARLNALPSALAGYVESLRAAAARGDVAAVRQVEATLAQAEELADAAGSFFTTFTASARPDGVEPTGALAAYLEEGAAAARGAYGSLAAFLRTELAPQAPAQDAVGRERYERWSRYFLGARVDLDETYEWGLEELRRVVAEQEEVARRLYGPGARVREAMDRLDVEPARMIHGTDALQRWMQATSDEAVAALAGAEFDIPEPVRTLECRIAPTHTGGIYYTGPSADFSRPGRMWWSVPPGVTEFATWREKTTVYHEGVPGHHLQIGQTAFRSDLLNTWRRLACWVSGHGEGWALYAERLMADLGFLDDPGDALGMLDGQRLRAARVVLDIGVHLGKPAPAEWGGGTWDAAKAWEFLRGNANMADGFLAFELDRYLGWPAQAPSYKVGQRLWEETRAAARAQAQARGEELDLRAFHRTALDVGSVGLDVLRQTLVG</sequence>
<evidence type="ECO:0000313" key="2">
    <source>
        <dbReference type="Proteomes" id="UP001595955"/>
    </source>
</evidence>
<dbReference type="PANTHER" id="PTHR33361:SF2">
    <property type="entry name" value="DUF885 DOMAIN-CONTAINING PROTEIN"/>
    <property type="match status" value="1"/>
</dbReference>
<dbReference type="PANTHER" id="PTHR33361">
    <property type="entry name" value="GLR0591 PROTEIN"/>
    <property type="match status" value="1"/>
</dbReference>
<gene>
    <name evidence="1" type="ORF">ACFO3F_02560</name>
</gene>
<dbReference type="Pfam" id="PF05960">
    <property type="entry name" value="DUF885"/>
    <property type="match status" value="1"/>
</dbReference>
<dbReference type="Proteomes" id="UP001595955">
    <property type="component" value="Unassembled WGS sequence"/>
</dbReference>
<dbReference type="InterPro" id="IPR010281">
    <property type="entry name" value="DUF885"/>
</dbReference>
<accession>A0ABV9D723</accession>
<evidence type="ECO:0000313" key="1">
    <source>
        <dbReference type="EMBL" id="MFC4554118.1"/>
    </source>
</evidence>
<keyword evidence="2" id="KW-1185">Reference proteome</keyword>
<dbReference type="EMBL" id="JBHSGF010000001">
    <property type="protein sequence ID" value="MFC4554118.1"/>
    <property type="molecule type" value="Genomic_DNA"/>
</dbReference>
<organism evidence="1 2">
    <name type="scientific">Georgenia faecalis</name>
    <dbReference type="NCBI Taxonomy" id="2483799"/>
    <lineage>
        <taxon>Bacteria</taxon>
        <taxon>Bacillati</taxon>
        <taxon>Actinomycetota</taxon>
        <taxon>Actinomycetes</taxon>
        <taxon>Micrococcales</taxon>
        <taxon>Bogoriellaceae</taxon>
        <taxon>Georgenia</taxon>
    </lineage>
</organism>
<comment type="caution">
    <text evidence="1">The sequence shown here is derived from an EMBL/GenBank/DDBJ whole genome shotgun (WGS) entry which is preliminary data.</text>
</comment>
<protein>
    <submittedName>
        <fullName evidence="1">DUF885 domain-containing protein</fullName>
    </submittedName>
</protein>
<reference evidence="2" key="1">
    <citation type="journal article" date="2019" name="Int. J. Syst. Evol. Microbiol.">
        <title>The Global Catalogue of Microorganisms (GCM) 10K type strain sequencing project: providing services to taxonomists for standard genome sequencing and annotation.</title>
        <authorList>
            <consortium name="The Broad Institute Genomics Platform"/>
            <consortium name="The Broad Institute Genome Sequencing Center for Infectious Disease"/>
            <person name="Wu L."/>
            <person name="Ma J."/>
        </authorList>
    </citation>
    <scope>NUCLEOTIDE SEQUENCE [LARGE SCALE GENOMIC DNA]</scope>
    <source>
        <strain evidence="2">JCM 3369</strain>
    </source>
</reference>
<name>A0ABV9D723_9MICO</name>
<proteinExistence type="predicted"/>
<dbReference type="RefSeq" id="WP_122823309.1">
    <property type="nucleotide sequence ID" value="NZ_CP033325.1"/>
</dbReference>